<dbReference type="SUPFAM" id="SSF56112">
    <property type="entry name" value="Protein kinase-like (PK-like)"/>
    <property type="match status" value="1"/>
</dbReference>
<feature type="binding site" evidence="12">
    <location>
        <begin position="464"/>
        <end position="471"/>
    </location>
    <ligand>
        <name>ATP</name>
        <dbReference type="ChEBI" id="CHEBI:30616"/>
    </ligand>
</feature>
<dbReference type="EMBL" id="JAFNEN010000218">
    <property type="protein sequence ID" value="KAG8189312.1"/>
    <property type="molecule type" value="Genomic_DNA"/>
</dbReference>
<keyword evidence="6 12" id="KW-0067">ATP-binding</keyword>
<dbReference type="InterPro" id="IPR027417">
    <property type="entry name" value="P-loop_NTPase"/>
</dbReference>
<keyword evidence="9 12" id="KW-0009">Actin-binding</keyword>
<comment type="similarity">
    <text evidence="12">Belongs to the TRAFAC class myosin-kinesin ATPase superfamily. Myosin family.</text>
</comment>
<dbReference type="Pfam" id="PF00063">
    <property type="entry name" value="Myosin_head"/>
    <property type="match status" value="1"/>
</dbReference>
<keyword evidence="11" id="KW-0966">Cell projection</keyword>
<dbReference type="GO" id="GO:0000146">
    <property type="term" value="F:microfilament motor activity"/>
    <property type="evidence" value="ECO:0007669"/>
    <property type="project" value="TreeGrafter"/>
</dbReference>
<dbReference type="PRINTS" id="PR00193">
    <property type="entry name" value="MYOSINHEAVY"/>
</dbReference>
<evidence type="ECO:0000256" key="5">
    <source>
        <dbReference type="ARBA" id="ARBA00022741"/>
    </source>
</evidence>
<dbReference type="PANTHER" id="PTHR46256">
    <property type="entry name" value="AGAP011099-PA"/>
    <property type="match status" value="1"/>
</dbReference>
<dbReference type="SMART" id="SM00242">
    <property type="entry name" value="MYSc"/>
    <property type="match status" value="1"/>
</dbReference>
<dbReference type="PROSITE" id="PS00108">
    <property type="entry name" value="PROTEIN_KINASE_ST"/>
    <property type="match status" value="1"/>
</dbReference>
<comment type="caution">
    <text evidence="15">The sequence shown here is derived from an EMBL/GenBank/DDBJ whole genome shotgun (WGS) entry which is preliminary data.</text>
</comment>
<evidence type="ECO:0000256" key="10">
    <source>
        <dbReference type="ARBA" id="ARBA00023212"/>
    </source>
</evidence>
<comment type="caution">
    <text evidence="12">Lacks conserved residue(s) required for the propagation of feature annotation.</text>
</comment>
<dbReference type="PROSITE" id="PS51456">
    <property type="entry name" value="MYOSIN_MOTOR"/>
    <property type="match status" value="1"/>
</dbReference>
<dbReference type="AlphaFoldDB" id="A0AAV6UY14"/>
<evidence type="ECO:0000256" key="8">
    <source>
        <dbReference type="ARBA" id="ARBA00023175"/>
    </source>
</evidence>
<dbReference type="Gene3D" id="1.20.5.4820">
    <property type="match status" value="1"/>
</dbReference>
<dbReference type="InterPro" id="IPR008271">
    <property type="entry name" value="Ser/Thr_kinase_AS"/>
</dbReference>
<proteinExistence type="inferred from homology"/>
<evidence type="ECO:0000313" key="15">
    <source>
        <dbReference type="EMBL" id="KAG8189312.1"/>
    </source>
</evidence>
<evidence type="ECO:0000256" key="9">
    <source>
        <dbReference type="ARBA" id="ARBA00023203"/>
    </source>
</evidence>
<accession>A0AAV6UY14</accession>
<evidence type="ECO:0000256" key="3">
    <source>
        <dbReference type="ARBA" id="ARBA00022490"/>
    </source>
</evidence>
<dbReference type="Gene3D" id="1.10.510.10">
    <property type="entry name" value="Transferase(Phosphotransferase) domain 1"/>
    <property type="match status" value="1"/>
</dbReference>
<evidence type="ECO:0000256" key="6">
    <source>
        <dbReference type="ARBA" id="ARBA00022840"/>
    </source>
</evidence>
<evidence type="ECO:0000256" key="11">
    <source>
        <dbReference type="ARBA" id="ARBA00023273"/>
    </source>
</evidence>
<dbReference type="PANTHER" id="PTHR46256:SF2">
    <property type="entry name" value="NEITHER INACTIVATION NOR AFTERPOTENTIAL PROTEIN C"/>
    <property type="match status" value="1"/>
</dbReference>
<reference evidence="15 16" key="1">
    <citation type="journal article" date="2022" name="Nat. Ecol. Evol.">
        <title>A masculinizing supergene underlies an exaggerated male reproductive morph in a spider.</title>
        <authorList>
            <person name="Hendrickx F."/>
            <person name="De Corte Z."/>
            <person name="Sonet G."/>
            <person name="Van Belleghem S.M."/>
            <person name="Kostlbacher S."/>
            <person name="Vangestel C."/>
        </authorList>
    </citation>
    <scope>NUCLEOTIDE SEQUENCE [LARGE SCALE GENOMIC DNA]</scope>
    <source>
        <strain evidence="15">W744_W776</strain>
    </source>
</reference>
<organism evidence="15 16">
    <name type="scientific">Oedothorax gibbosus</name>
    <dbReference type="NCBI Taxonomy" id="931172"/>
    <lineage>
        <taxon>Eukaryota</taxon>
        <taxon>Metazoa</taxon>
        <taxon>Ecdysozoa</taxon>
        <taxon>Arthropoda</taxon>
        <taxon>Chelicerata</taxon>
        <taxon>Arachnida</taxon>
        <taxon>Araneae</taxon>
        <taxon>Araneomorphae</taxon>
        <taxon>Entelegynae</taxon>
        <taxon>Araneoidea</taxon>
        <taxon>Linyphiidae</taxon>
        <taxon>Erigoninae</taxon>
        <taxon>Oedothorax</taxon>
    </lineage>
</organism>
<evidence type="ECO:0000259" key="13">
    <source>
        <dbReference type="PROSITE" id="PS50011"/>
    </source>
</evidence>
<evidence type="ECO:0000256" key="4">
    <source>
        <dbReference type="ARBA" id="ARBA00022737"/>
    </source>
</evidence>
<evidence type="ECO:0000256" key="1">
    <source>
        <dbReference type="ARBA" id="ARBA00004245"/>
    </source>
</evidence>
<dbReference type="SUPFAM" id="SSF52540">
    <property type="entry name" value="P-loop containing nucleoside triphosphate hydrolases"/>
    <property type="match status" value="1"/>
</dbReference>
<dbReference type="GO" id="GO:0003779">
    <property type="term" value="F:actin binding"/>
    <property type="evidence" value="ECO:0007669"/>
    <property type="project" value="UniProtKB-KW"/>
</dbReference>
<keyword evidence="4" id="KW-0677">Repeat</keyword>
<dbReference type="Gene3D" id="3.40.850.10">
    <property type="entry name" value="Kinesin motor domain"/>
    <property type="match status" value="1"/>
</dbReference>
<evidence type="ECO:0000256" key="2">
    <source>
        <dbReference type="ARBA" id="ARBA00004316"/>
    </source>
</evidence>
<dbReference type="GO" id="GO:0042995">
    <property type="term" value="C:cell projection"/>
    <property type="evidence" value="ECO:0007669"/>
    <property type="project" value="UniProtKB-SubCell"/>
</dbReference>
<feature type="domain" description="Protein kinase" evidence="13">
    <location>
        <begin position="34"/>
        <end position="298"/>
    </location>
</feature>
<dbReference type="GO" id="GO:0004674">
    <property type="term" value="F:protein serine/threonine kinase activity"/>
    <property type="evidence" value="ECO:0007669"/>
    <property type="project" value="TreeGrafter"/>
</dbReference>
<dbReference type="Gene3D" id="1.20.58.530">
    <property type="match status" value="1"/>
</dbReference>
<keyword evidence="7 12" id="KW-0518">Myosin</keyword>
<dbReference type="GO" id="GO:0030832">
    <property type="term" value="P:regulation of actin filament length"/>
    <property type="evidence" value="ECO:0007669"/>
    <property type="project" value="TreeGrafter"/>
</dbReference>
<dbReference type="InterPro" id="IPR036961">
    <property type="entry name" value="Kinesin_motor_dom_sf"/>
</dbReference>
<gene>
    <name evidence="15" type="ORF">JTE90_019070</name>
</gene>
<feature type="domain" description="Myosin motor" evidence="14">
    <location>
        <begin position="371"/>
        <end position="1016"/>
    </location>
</feature>
<evidence type="ECO:0000256" key="7">
    <source>
        <dbReference type="ARBA" id="ARBA00023123"/>
    </source>
</evidence>
<dbReference type="InterPro" id="IPR000719">
    <property type="entry name" value="Prot_kinase_dom"/>
</dbReference>
<keyword evidence="16" id="KW-1185">Reference proteome</keyword>
<dbReference type="InterPro" id="IPR011009">
    <property type="entry name" value="Kinase-like_dom_sf"/>
</dbReference>
<dbReference type="Pfam" id="PF00069">
    <property type="entry name" value="Pkinase"/>
    <property type="match status" value="1"/>
</dbReference>
<dbReference type="Gene3D" id="1.20.120.720">
    <property type="entry name" value="Myosin VI head, motor domain, U50 subdomain"/>
    <property type="match status" value="1"/>
</dbReference>
<comment type="subcellular location">
    <subcellularLocation>
        <location evidence="2">Cell projection</location>
    </subcellularLocation>
    <subcellularLocation>
        <location evidence="1">Cytoplasm</location>
        <location evidence="1">Cytoskeleton</location>
    </subcellularLocation>
</comment>
<dbReference type="Proteomes" id="UP000827092">
    <property type="component" value="Unassembled WGS sequence"/>
</dbReference>
<dbReference type="InterPro" id="IPR052409">
    <property type="entry name" value="Myosin-III_kinase_activity"/>
</dbReference>
<evidence type="ECO:0008006" key="17">
    <source>
        <dbReference type="Google" id="ProtNLM"/>
    </source>
</evidence>
<dbReference type="GO" id="GO:0005524">
    <property type="term" value="F:ATP binding"/>
    <property type="evidence" value="ECO:0007669"/>
    <property type="project" value="UniProtKB-UniRule"/>
</dbReference>
<keyword evidence="10" id="KW-0206">Cytoskeleton</keyword>
<keyword evidence="3" id="KW-0963">Cytoplasm</keyword>
<dbReference type="InterPro" id="IPR001609">
    <property type="entry name" value="Myosin_head_motor_dom-like"/>
</dbReference>
<evidence type="ECO:0000313" key="16">
    <source>
        <dbReference type="Proteomes" id="UP000827092"/>
    </source>
</evidence>
<evidence type="ECO:0000259" key="14">
    <source>
        <dbReference type="PROSITE" id="PS51456"/>
    </source>
</evidence>
<dbReference type="PROSITE" id="PS50011">
    <property type="entry name" value="PROTEIN_KINASE_DOM"/>
    <property type="match status" value="1"/>
</dbReference>
<name>A0AAV6UY14_9ARAC</name>
<protein>
    <recommendedName>
        <fullName evidence="17">Neither inactivation nor afterpotential protein C</fullName>
    </recommendedName>
</protein>
<dbReference type="Gene3D" id="1.10.10.820">
    <property type="match status" value="1"/>
</dbReference>
<dbReference type="SMART" id="SM00220">
    <property type="entry name" value="S_TKc"/>
    <property type="match status" value="1"/>
</dbReference>
<dbReference type="GO" id="GO:0016459">
    <property type="term" value="C:myosin complex"/>
    <property type="evidence" value="ECO:0007669"/>
    <property type="project" value="UniProtKB-KW"/>
</dbReference>
<keyword evidence="8 12" id="KW-0505">Motor protein</keyword>
<sequence>MLDYPEDSTARRKSMDPVSQFIHLEELPTPGSRFELQELLGYGTCSKVYAAIDKQKGNKVAVKIIDNIAENLLEIESEYQVLTTIGGQSLIPEFHGTYLNTPKNAKKQLWFVMELCEGVPLSDLLTWLRGEGRSLNEEEIAAIMKLCMMAIHHLHKNDIIHRDVKSSNFIVSSEGDIKLIDFGSCALVKDTDGKTHASIGSPYWMAPEVIACEQLRPYTKSCDVWSLGVTALELAETQPPLFDIHPVRAMFQIARNPPPTLKKTSGWSETFKDFISECLERNAEHRPCILELLLHPFITATDDANNGSVTLEEHLHEEFVPEMGSRVKQILKRIGSMVAENLYPITPSKPLSATVKNWNFKTDSDSPYVKTLPDDLAASENQSEESIVDHLYHRFSQDEIYTYIGDILLALNPRKKIALYDSKVQVKYWEKARSDNPPHVFAIADRAYQQMLHHKRSQIIILFGKEGSGKSFSATQIINQLAFLSPSGCVAMAEKIQQLCPLLDAFGCARTGYNQNASRILKTVGVTFTKAGKITGGMITATLLDRTRISSTPQNECNFNILYYIFEGLKNDKRLTEFGLDKLSSFRYLPERATKSSADLIAGYRSIYQSFRILSFTEEEILVILRILSAILLLGDVTYTHKGSAATANNPYLISTAAKNLSVDNDKLSAVICRGPCVDDVTSKRDSWVQFLYLRVFDWVVTSINKQLSFSRLVLGDSYSVTVIDPPGFGSNEQNQLFRLGTNIINDFLQNYIQQLLFFKELEEYKEECVDVPFRYEESPQKIPVLNSLVECERILLNGLQNSGVKGTFNWLKKMKSLPSECIEVENDTVTVHHTFEKITYSIPELTAENAFAVDEAEFIETFRATDDVVTSAVANNVPETSMSLTEETLALLPKMLEYITEDFPHLVVCIQPSSSQREDVRFDPQFVSQQLKAFNLLETIMIRHQGYARRLTFEEFLNRYKYLAFDFDEEVELSKENCQLLLIRLKMDGWKMGINKVFLKYYTEEYLSRLYETHVKKIVKIQAMARRFIVKARQGKRGG</sequence>
<keyword evidence="5 12" id="KW-0547">Nucleotide-binding</keyword>
<evidence type="ECO:0000256" key="12">
    <source>
        <dbReference type="PROSITE-ProRule" id="PRU00782"/>
    </source>
</evidence>